<reference evidence="1" key="1">
    <citation type="submission" date="2021-02" db="EMBL/GenBank/DDBJ databases">
        <authorList>
            <consortium name="DOE Joint Genome Institute"/>
            <person name="Ahrendt S."/>
            <person name="Looney B.P."/>
            <person name="Miyauchi S."/>
            <person name="Morin E."/>
            <person name="Drula E."/>
            <person name="Courty P.E."/>
            <person name="Chicoki N."/>
            <person name="Fauchery L."/>
            <person name="Kohler A."/>
            <person name="Kuo A."/>
            <person name="Labutti K."/>
            <person name="Pangilinan J."/>
            <person name="Lipzen A."/>
            <person name="Riley R."/>
            <person name="Andreopoulos W."/>
            <person name="He G."/>
            <person name="Johnson J."/>
            <person name="Barry K.W."/>
            <person name="Grigoriev I.V."/>
            <person name="Nagy L."/>
            <person name="Hibbett D."/>
            <person name="Henrissat B."/>
            <person name="Matheny P.B."/>
            <person name="Labbe J."/>
            <person name="Martin F."/>
        </authorList>
    </citation>
    <scope>NUCLEOTIDE SEQUENCE</scope>
    <source>
        <strain evidence="1">FP105234-sp</strain>
    </source>
</reference>
<dbReference type="EMBL" id="MU275952">
    <property type="protein sequence ID" value="KAI0045403.1"/>
    <property type="molecule type" value="Genomic_DNA"/>
</dbReference>
<proteinExistence type="predicted"/>
<sequence length="304" mass="32359">MEISQCCWVAGLEARSLSGGRRARRRSAVGRKRKYPPDQSPYTQTTAMSPMLPFSTAGSFILAALALASSVGGAVVDDVQCAPGWDWLYNSLGQTPCTVEFLVEEACETDCVCNPIIYSLASACDACETLTWGNWSHWYTANNCTSVQLDMSHVTIPDTTVVPHWAYADVLATWNSTAAQLIGAKPESSSPASATSPPFTGIYAPPTSSVSSGTAAASSSSHGLSRGAQAAIAAGVIGGVAAVVLVFLLCSRRRTRETSTRFRERVQSRYFDMKVGPAGLENVRMREGPFGRTVANMPPEKSSV</sequence>
<comment type="caution">
    <text evidence="1">The sequence shown here is derived from an EMBL/GenBank/DDBJ whole genome shotgun (WGS) entry which is preliminary data.</text>
</comment>
<name>A0ACB8RMR1_9AGAM</name>
<gene>
    <name evidence="1" type="ORF">FA95DRAFT_1561119</name>
</gene>
<evidence type="ECO:0000313" key="2">
    <source>
        <dbReference type="Proteomes" id="UP000814033"/>
    </source>
</evidence>
<protein>
    <submittedName>
        <fullName evidence="1">Uncharacterized protein</fullName>
    </submittedName>
</protein>
<organism evidence="1 2">
    <name type="scientific">Auriscalpium vulgare</name>
    <dbReference type="NCBI Taxonomy" id="40419"/>
    <lineage>
        <taxon>Eukaryota</taxon>
        <taxon>Fungi</taxon>
        <taxon>Dikarya</taxon>
        <taxon>Basidiomycota</taxon>
        <taxon>Agaricomycotina</taxon>
        <taxon>Agaricomycetes</taxon>
        <taxon>Russulales</taxon>
        <taxon>Auriscalpiaceae</taxon>
        <taxon>Auriscalpium</taxon>
    </lineage>
</organism>
<reference evidence="1" key="2">
    <citation type="journal article" date="2022" name="New Phytol.">
        <title>Evolutionary transition to the ectomycorrhizal habit in the genomes of a hyperdiverse lineage of mushroom-forming fungi.</title>
        <authorList>
            <person name="Looney B."/>
            <person name="Miyauchi S."/>
            <person name="Morin E."/>
            <person name="Drula E."/>
            <person name="Courty P.E."/>
            <person name="Kohler A."/>
            <person name="Kuo A."/>
            <person name="LaButti K."/>
            <person name="Pangilinan J."/>
            <person name="Lipzen A."/>
            <person name="Riley R."/>
            <person name="Andreopoulos W."/>
            <person name="He G."/>
            <person name="Johnson J."/>
            <person name="Nolan M."/>
            <person name="Tritt A."/>
            <person name="Barry K.W."/>
            <person name="Grigoriev I.V."/>
            <person name="Nagy L.G."/>
            <person name="Hibbett D."/>
            <person name="Henrissat B."/>
            <person name="Matheny P.B."/>
            <person name="Labbe J."/>
            <person name="Martin F.M."/>
        </authorList>
    </citation>
    <scope>NUCLEOTIDE SEQUENCE</scope>
    <source>
        <strain evidence="1">FP105234-sp</strain>
    </source>
</reference>
<dbReference type="Proteomes" id="UP000814033">
    <property type="component" value="Unassembled WGS sequence"/>
</dbReference>
<accession>A0ACB8RMR1</accession>
<evidence type="ECO:0000313" key="1">
    <source>
        <dbReference type="EMBL" id="KAI0045403.1"/>
    </source>
</evidence>
<keyword evidence="2" id="KW-1185">Reference proteome</keyword>